<keyword evidence="3 6" id="KW-0812">Transmembrane</keyword>
<evidence type="ECO:0000256" key="4">
    <source>
        <dbReference type="ARBA" id="ARBA00022989"/>
    </source>
</evidence>
<evidence type="ECO:0000313" key="9">
    <source>
        <dbReference type="Proteomes" id="UP001519287"/>
    </source>
</evidence>
<feature type="transmembrane region" description="Helical" evidence="6">
    <location>
        <begin position="377"/>
        <end position="397"/>
    </location>
</feature>
<dbReference type="InterPro" id="IPR036259">
    <property type="entry name" value="MFS_trans_sf"/>
</dbReference>
<name>A0ABS4J5Q0_9BACL</name>
<keyword evidence="4 6" id="KW-1133">Transmembrane helix</keyword>
<dbReference type="PANTHER" id="PTHR23530">
    <property type="entry name" value="TRANSPORT PROTEIN-RELATED"/>
    <property type="match status" value="1"/>
</dbReference>
<dbReference type="InterPro" id="IPR011701">
    <property type="entry name" value="MFS"/>
</dbReference>
<dbReference type="Gene3D" id="1.20.1250.20">
    <property type="entry name" value="MFS general substrate transporter like domains"/>
    <property type="match status" value="1"/>
</dbReference>
<comment type="subcellular location">
    <subcellularLocation>
        <location evidence="1">Cell membrane</location>
        <topology evidence="1">Multi-pass membrane protein</topology>
    </subcellularLocation>
</comment>
<feature type="domain" description="Major facilitator superfamily (MFS) profile" evidence="7">
    <location>
        <begin position="1"/>
        <end position="403"/>
    </location>
</feature>
<dbReference type="PROSITE" id="PS50850">
    <property type="entry name" value="MFS"/>
    <property type="match status" value="1"/>
</dbReference>
<feature type="transmembrane region" description="Helical" evidence="6">
    <location>
        <begin position="154"/>
        <end position="171"/>
    </location>
</feature>
<feature type="transmembrane region" description="Helical" evidence="6">
    <location>
        <begin position="130"/>
        <end position="148"/>
    </location>
</feature>
<dbReference type="EMBL" id="JAGGLB010000025">
    <property type="protein sequence ID" value="MBP1994436.1"/>
    <property type="molecule type" value="Genomic_DNA"/>
</dbReference>
<feature type="transmembrane region" description="Helical" evidence="6">
    <location>
        <begin position="206"/>
        <end position="226"/>
    </location>
</feature>
<gene>
    <name evidence="8" type="ORF">J2Z66_006072</name>
</gene>
<sequence>MANATMFTTYAIYQVIALGLNPLQLLLVGMILEVTVLIFEGITGVIADMYSRRLSVILGMFVLGFGFVLEGSAMWLGEASLLMSAFMWLLLAQVFFGIGATFISGADTAWIVDEVGEERAGRIFLKAKRVGLFGTLVGIVLSVSLSAIGPNLPYIAGGMMYLMLGIFLLIFMKETNIVRAVCEDETSQAPSHWRSMKATWLSGAQVIGRQPVLLLVLIVTLFSGAASEGYDRLWQAFLIVDIGFPQVELQGIHLNMASWIGLIAVMSTLLSLLVMWVVEKRIDMSNERVVLRGMIVLTVARIAGVLALAFAPSFAWALVAILLFEVVRTVNGPMYDTWLNLNIESKSRATVISMMSQSDALGQTAGGPFVGWIGKRYSVRMSLVAAAVLLAPILAVYSRARHKR</sequence>
<feature type="transmembrane region" description="Helical" evidence="6">
    <location>
        <begin position="25"/>
        <end position="47"/>
    </location>
</feature>
<keyword evidence="5 6" id="KW-0472">Membrane</keyword>
<evidence type="ECO:0000256" key="1">
    <source>
        <dbReference type="ARBA" id="ARBA00004651"/>
    </source>
</evidence>
<evidence type="ECO:0000256" key="2">
    <source>
        <dbReference type="ARBA" id="ARBA00022448"/>
    </source>
</evidence>
<accession>A0ABS4J5Q0</accession>
<feature type="transmembrane region" description="Helical" evidence="6">
    <location>
        <begin position="88"/>
        <end position="110"/>
    </location>
</feature>
<feature type="transmembrane region" description="Helical" evidence="6">
    <location>
        <begin position="299"/>
        <end position="324"/>
    </location>
</feature>
<dbReference type="PANTHER" id="PTHR23530:SF1">
    <property type="entry name" value="PERMEASE, MAJOR FACILITATOR SUPERFAMILY-RELATED"/>
    <property type="match status" value="1"/>
</dbReference>
<keyword evidence="2" id="KW-0813">Transport</keyword>
<comment type="caution">
    <text evidence="8">The sequence shown here is derived from an EMBL/GenBank/DDBJ whole genome shotgun (WGS) entry which is preliminary data.</text>
</comment>
<keyword evidence="9" id="KW-1185">Reference proteome</keyword>
<dbReference type="SUPFAM" id="SSF103473">
    <property type="entry name" value="MFS general substrate transporter"/>
    <property type="match status" value="1"/>
</dbReference>
<dbReference type="InterPro" id="IPR020846">
    <property type="entry name" value="MFS_dom"/>
</dbReference>
<organism evidence="8 9">
    <name type="scientific">Paenibacillus eucommiae</name>
    <dbReference type="NCBI Taxonomy" id="1355755"/>
    <lineage>
        <taxon>Bacteria</taxon>
        <taxon>Bacillati</taxon>
        <taxon>Bacillota</taxon>
        <taxon>Bacilli</taxon>
        <taxon>Bacillales</taxon>
        <taxon>Paenibacillaceae</taxon>
        <taxon>Paenibacillus</taxon>
    </lineage>
</organism>
<dbReference type="Proteomes" id="UP001519287">
    <property type="component" value="Unassembled WGS sequence"/>
</dbReference>
<feature type="transmembrane region" description="Helical" evidence="6">
    <location>
        <begin position="256"/>
        <end position="278"/>
    </location>
</feature>
<evidence type="ECO:0000256" key="3">
    <source>
        <dbReference type="ARBA" id="ARBA00022692"/>
    </source>
</evidence>
<dbReference type="InterPro" id="IPR053160">
    <property type="entry name" value="MFS_DHA3_Transporter"/>
</dbReference>
<dbReference type="Pfam" id="PF07690">
    <property type="entry name" value="MFS_1"/>
    <property type="match status" value="1"/>
</dbReference>
<evidence type="ECO:0000256" key="5">
    <source>
        <dbReference type="ARBA" id="ARBA00023136"/>
    </source>
</evidence>
<evidence type="ECO:0000313" key="8">
    <source>
        <dbReference type="EMBL" id="MBP1994436.1"/>
    </source>
</evidence>
<proteinExistence type="predicted"/>
<protein>
    <submittedName>
        <fullName evidence="8">MFS family permease</fullName>
    </submittedName>
</protein>
<feature type="transmembrane region" description="Helical" evidence="6">
    <location>
        <begin position="54"/>
        <end position="76"/>
    </location>
</feature>
<evidence type="ECO:0000259" key="7">
    <source>
        <dbReference type="PROSITE" id="PS50850"/>
    </source>
</evidence>
<reference evidence="8 9" key="1">
    <citation type="submission" date="2021-03" db="EMBL/GenBank/DDBJ databases">
        <title>Genomic Encyclopedia of Type Strains, Phase IV (KMG-IV): sequencing the most valuable type-strain genomes for metagenomic binning, comparative biology and taxonomic classification.</title>
        <authorList>
            <person name="Goeker M."/>
        </authorList>
    </citation>
    <scope>NUCLEOTIDE SEQUENCE [LARGE SCALE GENOMIC DNA]</scope>
    <source>
        <strain evidence="8 9">DSM 26048</strain>
    </source>
</reference>
<evidence type="ECO:0000256" key="6">
    <source>
        <dbReference type="SAM" id="Phobius"/>
    </source>
</evidence>